<dbReference type="SUPFAM" id="SSF53927">
    <property type="entry name" value="Cytidine deaminase-like"/>
    <property type="match status" value="1"/>
</dbReference>
<dbReference type="EMBL" id="MHKD01000016">
    <property type="protein sequence ID" value="OGY84223.1"/>
    <property type="molecule type" value="Genomic_DNA"/>
</dbReference>
<evidence type="ECO:0000256" key="1">
    <source>
        <dbReference type="ARBA" id="ARBA00006576"/>
    </source>
</evidence>
<dbReference type="InterPro" id="IPR016193">
    <property type="entry name" value="Cytidine_deaminase-like"/>
</dbReference>
<comment type="caution">
    <text evidence="2">The sequence shown here is derived from an EMBL/GenBank/DDBJ whole genome shotgun (WGS) entry which is preliminary data.</text>
</comment>
<dbReference type="Gene3D" id="3.40.140.10">
    <property type="entry name" value="Cytidine Deaminase, domain 2"/>
    <property type="match status" value="1"/>
</dbReference>
<evidence type="ECO:0000313" key="2">
    <source>
        <dbReference type="EMBL" id="OGY84223.1"/>
    </source>
</evidence>
<dbReference type="AlphaFoldDB" id="A0A1G2B4W1"/>
<dbReference type="GO" id="GO:0004126">
    <property type="term" value="F:cytidine deaminase activity"/>
    <property type="evidence" value="ECO:0007669"/>
    <property type="project" value="TreeGrafter"/>
</dbReference>
<dbReference type="GO" id="GO:0008270">
    <property type="term" value="F:zinc ion binding"/>
    <property type="evidence" value="ECO:0007669"/>
    <property type="project" value="TreeGrafter"/>
</dbReference>
<comment type="similarity">
    <text evidence="1">Belongs to the cytidine and deoxycytidylate deaminase family.</text>
</comment>
<sequence>MIKKNRKGKIFYELTKEECRQLNKAADDALKNTYPTGGDGFSVAVMTESGSIYTGVSYISKTQTLTMHSEATALAHAAIHGEKRIVAITGPNCHICKQLIYESSLHSGIDVNIVIEEADGIKQVPISELMPYPWPEK</sequence>
<dbReference type="Proteomes" id="UP000176952">
    <property type="component" value="Unassembled WGS sequence"/>
</dbReference>
<dbReference type="PANTHER" id="PTHR11644:SF2">
    <property type="entry name" value="CYTIDINE DEAMINASE"/>
    <property type="match status" value="1"/>
</dbReference>
<dbReference type="InterPro" id="IPR050202">
    <property type="entry name" value="Cyt/Deoxycyt_deaminase"/>
</dbReference>
<evidence type="ECO:0000313" key="3">
    <source>
        <dbReference type="Proteomes" id="UP000176952"/>
    </source>
</evidence>
<reference evidence="2 3" key="1">
    <citation type="journal article" date="2016" name="Nat. Commun.">
        <title>Thousands of microbial genomes shed light on interconnected biogeochemical processes in an aquifer system.</title>
        <authorList>
            <person name="Anantharaman K."/>
            <person name="Brown C.T."/>
            <person name="Hug L.A."/>
            <person name="Sharon I."/>
            <person name="Castelle C.J."/>
            <person name="Probst A.J."/>
            <person name="Thomas B.C."/>
            <person name="Singh A."/>
            <person name="Wilkins M.J."/>
            <person name="Karaoz U."/>
            <person name="Brodie E.L."/>
            <person name="Williams K.H."/>
            <person name="Hubbard S.S."/>
            <person name="Banfield J.F."/>
        </authorList>
    </citation>
    <scope>NUCLEOTIDE SEQUENCE [LARGE SCALE GENOMIC DNA]</scope>
</reference>
<name>A0A1G2B4W1_9BACT</name>
<organism evidence="2 3">
    <name type="scientific">Candidatus Kerfeldbacteria bacterium RIFCSPHIGHO2_12_FULL_48_17</name>
    <dbReference type="NCBI Taxonomy" id="1798542"/>
    <lineage>
        <taxon>Bacteria</taxon>
        <taxon>Candidatus Kerfeldiibacteriota</taxon>
    </lineage>
</organism>
<protein>
    <submittedName>
        <fullName evidence="2">Uncharacterized protein</fullName>
    </submittedName>
</protein>
<proteinExistence type="inferred from homology"/>
<dbReference type="PANTHER" id="PTHR11644">
    <property type="entry name" value="CYTIDINE DEAMINASE"/>
    <property type="match status" value="1"/>
</dbReference>
<dbReference type="CDD" id="cd01283">
    <property type="entry name" value="cytidine_deaminase"/>
    <property type="match status" value="1"/>
</dbReference>
<gene>
    <name evidence="2" type="ORF">A3F54_03370</name>
</gene>
<dbReference type="STRING" id="1798542.A3F54_03370"/>
<accession>A0A1G2B4W1</accession>
<dbReference type="GO" id="GO:0005829">
    <property type="term" value="C:cytosol"/>
    <property type="evidence" value="ECO:0007669"/>
    <property type="project" value="TreeGrafter"/>
</dbReference>